<protein>
    <submittedName>
        <fullName evidence="4">Uncharacterized protein</fullName>
    </submittedName>
</protein>
<dbReference type="GO" id="GO:0030170">
    <property type="term" value="F:pyridoxal phosphate binding"/>
    <property type="evidence" value="ECO:0007669"/>
    <property type="project" value="InterPro"/>
</dbReference>
<comment type="similarity">
    <text evidence="3">Belongs to the trans-sulfuration enzymes family.</text>
</comment>
<evidence type="ECO:0000313" key="4">
    <source>
        <dbReference type="EMBL" id="EXA44133.1"/>
    </source>
</evidence>
<dbReference type="OrthoDB" id="5052071at2759"/>
<dbReference type="Gene3D" id="3.90.1150.10">
    <property type="entry name" value="Aspartate Aminotransferase, domain 1"/>
    <property type="match status" value="1"/>
</dbReference>
<dbReference type="InterPro" id="IPR054542">
    <property type="entry name" value="Cys_met_metab_PP"/>
</dbReference>
<evidence type="ECO:0000256" key="2">
    <source>
        <dbReference type="ARBA" id="ARBA00022898"/>
    </source>
</evidence>
<dbReference type="InterPro" id="IPR015424">
    <property type="entry name" value="PyrdxlP-dep_Trfase"/>
</dbReference>
<dbReference type="InterPro" id="IPR015422">
    <property type="entry name" value="PyrdxlP-dep_Trfase_small"/>
</dbReference>
<dbReference type="PANTHER" id="PTHR11808">
    <property type="entry name" value="TRANS-SULFURATION ENZYME FAMILY MEMBER"/>
    <property type="match status" value="1"/>
</dbReference>
<dbReference type="EMBL" id="JH650971">
    <property type="protein sequence ID" value="EXA44133.1"/>
    <property type="molecule type" value="Genomic_DNA"/>
</dbReference>
<comment type="cofactor">
    <cofactor evidence="1 3">
        <name>pyridoxal 5'-phosphate</name>
        <dbReference type="ChEBI" id="CHEBI:597326"/>
    </cofactor>
</comment>
<evidence type="ECO:0000256" key="1">
    <source>
        <dbReference type="ARBA" id="ARBA00001933"/>
    </source>
</evidence>
<gene>
    <name evidence="4" type="ORF">FOVG_05636</name>
</gene>
<dbReference type="Pfam" id="PF01053">
    <property type="entry name" value="Cys_Met_Meta_PP"/>
    <property type="match status" value="1"/>
</dbReference>
<keyword evidence="2 3" id="KW-0663">Pyridoxal phosphate</keyword>
<dbReference type="AlphaFoldDB" id="W9PGB2"/>
<dbReference type="GO" id="GO:0016846">
    <property type="term" value="F:carbon-sulfur lyase activity"/>
    <property type="evidence" value="ECO:0007669"/>
    <property type="project" value="TreeGrafter"/>
</dbReference>
<dbReference type="HOGENOM" id="CLU_122060_0_0_1"/>
<dbReference type="SUPFAM" id="SSF53383">
    <property type="entry name" value="PLP-dependent transferases"/>
    <property type="match status" value="1"/>
</dbReference>
<dbReference type="PANTHER" id="PTHR11808:SF35">
    <property type="entry name" value="CYSTATHIONINE GAMMA-SYNTHASE (AFU_ORTHOLOGUE AFUA_7G01590)"/>
    <property type="match status" value="1"/>
</dbReference>
<reference evidence="4" key="1">
    <citation type="submission" date="2011-10" db="EMBL/GenBank/DDBJ databases">
        <title>The Genome Sequence of Fusarium oxysporum HDV247.</title>
        <authorList>
            <consortium name="The Broad Institute Genome Sequencing Platform"/>
            <person name="Ma L.-J."/>
            <person name="Gale L.R."/>
            <person name="Schwartz D.C."/>
            <person name="Zhou S."/>
            <person name="Corby-Kistler H."/>
            <person name="Young S.K."/>
            <person name="Zeng Q."/>
            <person name="Gargeya S."/>
            <person name="Fitzgerald M."/>
            <person name="Haas B."/>
            <person name="Abouelleil A."/>
            <person name="Alvarado L."/>
            <person name="Arachchi H.M."/>
            <person name="Berlin A."/>
            <person name="Brown A."/>
            <person name="Chapman S.B."/>
            <person name="Chen Z."/>
            <person name="Dunbar C."/>
            <person name="Freedman E."/>
            <person name="Gearin G."/>
            <person name="Goldberg J."/>
            <person name="Griggs A."/>
            <person name="Gujja S."/>
            <person name="Heiman D."/>
            <person name="Howarth C."/>
            <person name="Larson L."/>
            <person name="Lui A."/>
            <person name="MacDonald P.J.P."/>
            <person name="Montmayeur A."/>
            <person name="Murphy C."/>
            <person name="Neiman D."/>
            <person name="Pearson M."/>
            <person name="Priest M."/>
            <person name="Roberts A."/>
            <person name="Saif S."/>
            <person name="Shea T."/>
            <person name="Shenoy N."/>
            <person name="Sisk P."/>
            <person name="Stolte C."/>
            <person name="Sykes S."/>
            <person name="Wortman J."/>
            <person name="Nusbaum C."/>
            <person name="Birren B."/>
        </authorList>
    </citation>
    <scope>NUCLEOTIDE SEQUENCE [LARGE SCALE GENOMIC DNA]</scope>
    <source>
        <strain evidence="4">HDV247</strain>
    </source>
</reference>
<dbReference type="InterPro" id="IPR000277">
    <property type="entry name" value="Cys/Met-Metab_PyrdxlP-dep_enz"/>
</dbReference>
<dbReference type="GO" id="GO:0005737">
    <property type="term" value="C:cytoplasm"/>
    <property type="evidence" value="ECO:0007669"/>
    <property type="project" value="TreeGrafter"/>
</dbReference>
<evidence type="ECO:0000256" key="3">
    <source>
        <dbReference type="RuleBase" id="RU362118"/>
    </source>
</evidence>
<sequence>MGLALYTNSCDLIIIFALVVDIMMHSGTKYIGGHSYMLCGILSLRPDIEATENSIDKLRGERVFLGSVMASLEGWLGMWSVRTLELRMERQARSAGSLINRLPTSAKELGPVGEVVAQVRHASLQPKTKGESSWLRKQIPNGYGGAFALAIKVERLARRLPSRLHLFHHATNRGGVESLIGSEHRSLFAKGKCWS</sequence>
<proteinExistence type="inferred from homology"/>
<reference evidence="4" key="2">
    <citation type="submission" date="2012-05" db="EMBL/GenBank/DDBJ databases">
        <title>Annotation of the Genome Sequence of Fusarium oxysporum HDV247.</title>
        <authorList>
            <consortium name="The Broad Institute Genomics Platform"/>
            <person name="Ma L.-J."/>
            <person name="Corby-Kistler H."/>
            <person name="Broz K."/>
            <person name="Gale L.R."/>
            <person name="Jonkers W."/>
            <person name="O'Donnell K."/>
            <person name="Ploetz R."/>
            <person name="Steinberg C."/>
            <person name="Schwartz D.C."/>
            <person name="VanEtten H."/>
            <person name="Zhou S."/>
            <person name="Young S.K."/>
            <person name="Zeng Q."/>
            <person name="Gargeya S."/>
            <person name="Fitzgerald M."/>
            <person name="Abouelleil A."/>
            <person name="Alvarado L."/>
            <person name="Chapman S.B."/>
            <person name="Gainer-Dewar J."/>
            <person name="Goldberg J."/>
            <person name="Griggs A."/>
            <person name="Gujja S."/>
            <person name="Hansen M."/>
            <person name="Howarth C."/>
            <person name="Imamovic A."/>
            <person name="Ireland A."/>
            <person name="Larimer J."/>
            <person name="McCowan C."/>
            <person name="Murphy C."/>
            <person name="Pearson M."/>
            <person name="Poon T.W."/>
            <person name="Priest M."/>
            <person name="Roberts A."/>
            <person name="Saif S."/>
            <person name="Shea T."/>
            <person name="Sykes S."/>
            <person name="Wortman J."/>
            <person name="Nusbaum C."/>
            <person name="Birren B."/>
        </authorList>
    </citation>
    <scope>NUCLEOTIDE SEQUENCE</scope>
    <source>
        <strain evidence="4">HDV247</strain>
    </source>
</reference>
<dbReference type="GO" id="GO:0019346">
    <property type="term" value="P:transsulfuration"/>
    <property type="evidence" value="ECO:0007669"/>
    <property type="project" value="InterPro"/>
</dbReference>
<dbReference type="Gene3D" id="3.40.640.10">
    <property type="entry name" value="Type I PLP-dependent aspartate aminotransferase-like (Major domain)"/>
    <property type="match status" value="1"/>
</dbReference>
<accession>W9PGB2</accession>
<dbReference type="Proteomes" id="UP000030751">
    <property type="component" value="Unassembled WGS sequence"/>
</dbReference>
<dbReference type="InterPro" id="IPR015421">
    <property type="entry name" value="PyrdxlP-dep_Trfase_major"/>
</dbReference>
<dbReference type="PROSITE" id="PS00868">
    <property type="entry name" value="CYS_MET_METAB_PP"/>
    <property type="match status" value="1"/>
</dbReference>
<name>W9PGB2_FUSOX</name>
<organism evidence="4">
    <name type="scientific">Fusarium oxysporum f. sp. pisi HDV247</name>
    <dbReference type="NCBI Taxonomy" id="1080344"/>
    <lineage>
        <taxon>Eukaryota</taxon>
        <taxon>Fungi</taxon>
        <taxon>Dikarya</taxon>
        <taxon>Ascomycota</taxon>
        <taxon>Pezizomycotina</taxon>
        <taxon>Sordariomycetes</taxon>
        <taxon>Hypocreomycetidae</taxon>
        <taxon>Hypocreales</taxon>
        <taxon>Nectriaceae</taxon>
        <taxon>Fusarium</taxon>
        <taxon>Fusarium oxysporum species complex</taxon>
    </lineage>
</organism>